<evidence type="ECO:0008006" key="5">
    <source>
        <dbReference type="Google" id="ProtNLM"/>
    </source>
</evidence>
<evidence type="ECO:0000256" key="1">
    <source>
        <dbReference type="SAM" id="MobiDB-lite"/>
    </source>
</evidence>
<keyword evidence="2" id="KW-0472">Membrane</keyword>
<dbReference type="Proteomes" id="UP001429601">
    <property type="component" value="Unassembled WGS sequence"/>
</dbReference>
<feature type="compositionally biased region" description="Low complexity" evidence="1">
    <location>
        <begin position="57"/>
        <end position="66"/>
    </location>
</feature>
<feature type="region of interest" description="Disordered" evidence="1">
    <location>
        <begin position="57"/>
        <end position="89"/>
    </location>
</feature>
<feature type="transmembrane region" description="Helical" evidence="2">
    <location>
        <begin position="287"/>
        <end position="308"/>
    </location>
</feature>
<gene>
    <name evidence="3" type="ORF">HBF26_06115</name>
</gene>
<evidence type="ECO:0000313" key="3">
    <source>
        <dbReference type="EMBL" id="NID04451.1"/>
    </source>
</evidence>
<comment type="caution">
    <text evidence="3">The sequence shown here is derived from an EMBL/GenBank/DDBJ whole genome shotgun (WGS) entry which is preliminary data.</text>
</comment>
<proteinExistence type="predicted"/>
<accession>A0ABX0Q1Q7</accession>
<evidence type="ECO:0000313" key="4">
    <source>
        <dbReference type="Proteomes" id="UP001429601"/>
    </source>
</evidence>
<dbReference type="EMBL" id="JAAQQR010000002">
    <property type="protein sequence ID" value="NID04451.1"/>
    <property type="molecule type" value="Genomic_DNA"/>
</dbReference>
<keyword evidence="4" id="KW-1185">Reference proteome</keyword>
<keyword evidence="2" id="KW-1133">Transmembrane helix</keyword>
<evidence type="ECO:0000256" key="2">
    <source>
        <dbReference type="SAM" id="Phobius"/>
    </source>
</evidence>
<name>A0ABX0Q1Q7_9GAMM</name>
<reference evidence="3 4" key="1">
    <citation type="journal article" date="2011" name="Curr. Microbiol.">
        <title>Luteibacter jiangsuensis sp. nov.: a methamidophos-degrading bacterium isolated from a methamidophos-manufacturing factory.</title>
        <authorList>
            <person name="Wang L."/>
            <person name="Wang G.L."/>
            <person name="Li S.P."/>
            <person name="Jiang J.D."/>
        </authorList>
    </citation>
    <scope>NUCLEOTIDE SEQUENCE [LARGE SCALE GENOMIC DNA]</scope>
    <source>
        <strain evidence="3 4">CGMCC 1.10133</strain>
    </source>
</reference>
<sequence>MHWHLEALGLPAHADLVAVRRAYAAALRGIDQAADPAGFARLREAYEAARAWCEQAGAAEETAPAEVPTSLDEGSVDDGATPEQPEAQPFVDPTVTLAWRFAADVGARRTEAVPQLLEEALVYLRTQYIDAPGRFEEYLIDLLGLQRIAHRAAVFAAAEEQFHWREVGHLAALGQRGQWIEVVLAQREDWLALPEDRRRAWIEMFAQAESSLDPSLLRRWPEMKRLNERFPAWVSLHVSADTLQSWQTAFDAQPASMQDTYRRMAPPASLYWPQRPAPVRRRWRERLTMWPVAGFFLFLLGNSAHYLLNAERIAPTTAWTPHDTAEQCAALYLRMDRPDAFAGLDDEEITALKERGAHCASDGHWHPPKRGSN</sequence>
<organism evidence="3 4">
    <name type="scientific">Luteibacter jiangsuensis</name>
    <dbReference type="NCBI Taxonomy" id="637577"/>
    <lineage>
        <taxon>Bacteria</taxon>
        <taxon>Pseudomonadati</taxon>
        <taxon>Pseudomonadota</taxon>
        <taxon>Gammaproteobacteria</taxon>
        <taxon>Lysobacterales</taxon>
        <taxon>Rhodanobacteraceae</taxon>
        <taxon>Luteibacter</taxon>
    </lineage>
</organism>
<dbReference type="RefSeq" id="WP_167124091.1">
    <property type="nucleotide sequence ID" value="NZ_JAAQQR010000002.1"/>
</dbReference>
<protein>
    <recommendedName>
        <fullName evidence="5">J domain-containing protein</fullName>
    </recommendedName>
</protein>
<keyword evidence="2" id="KW-0812">Transmembrane</keyword>